<evidence type="ECO:0000313" key="4">
    <source>
        <dbReference type="EMBL" id="SCE93586.1"/>
    </source>
</evidence>
<gene>
    <name evidence="4" type="ORF">GA0074696_1754</name>
</gene>
<evidence type="ECO:0000256" key="2">
    <source>
        <dbReference type="SAM" id="MobiDB-lite"/>
    </source>
</evidence>
<evidence type="ECO:0000256" key="1">
    <source>
        <dbReference type="ARBA" id="ARBA00022801"/>
    </source>
</evidence>
<dbReference type="SUPFAM" id="SSF81606">
    <property type="entry name" value="PP2C-like"/>
    <property type="match status" value="1"/>
</dbReference>
<dbReference type="PANTHER" id="PTHR43156:SF2">
    <property type="entry name" value="STAGE II SPORULATION PROTEIN E"/>
    <property type="match status" value="1"/>
</dbReference>
<name>A0A1C4WBH6_9ACTN</name>
<dbReference type="InterPro" id="IPR052016">
    <property type="entry name" value="Bact_Sigma-Reg"/>
</dbReference>
<evidence type="ECO:0000313" key="5">
    <source>
        <dbReference type="Proteomes" id="UP000198228"/>
    </source>
</evidence>
<feature type="compositionally biased region" description="Polar residues" evidence="2">
    <location>
        <begin position="614"/>
        <end position="629"/>
    </location>
</feature>
<dbReference type="Gene3D" id="3.30.450.40">
    <property type="match status" value="1"/>
</dbReference>
<dbReference type="SUPFAM" id="SSF55781">
    <property type="entry name" value="GAF domain-like"/>
    <property type="match status" value="1"/>
</dbReference>
<reference evidence="4 5" key="1">
    <citation type="submission" date="2016-06" db="EMBL/GenBank/DDBJ databases">
        <authorList>
            <person name="Kjaerup R.B."/>
            <person name="Dalgaard T.S."/>
            <person name="Juul-Madsen H.R."/>
        </authorList>
    </citation>
    <scope>NUCLEOTIDE SEQUENCE [LARGE SCALE GENOMIC DNA]</scope>
    <source>
        <strain evidence="4 5">DSM 43821</strain>
    </source>
</reference>
<dbReference type="GO" id="GO:0016791">
    <property type="term" value="F:phosphatase activity"/>
    <property type="evidence" value="ECO:0007669"/>
    <property type="project" value="TreeGrafter"/>
</dbReference>
<dbReference type="PANTHER" id="PTHR43156">
    <property type="entry name" value="STAGE II SPORULATION PROTEIN E-RELATED"/>
    <property type="match status" value="1"/>
</dbReference>
<dbReference type="Gene3D" id="3.60.40.10">
    <property type="entry name" value="PPM-type phosphatase domain"/>
    <property type="match status" value="1"/>
</dbReference>
<proteinExistence type="predicted"/>
<organism evidence="4 5">
    <name type="scientific">Micromonospora purpureochromogenes</name>
    <dbReference type="NCBI Taxonomy" id="47872"/>
    <lineage>
        <taxon>Bacteria</taxon>
        <taxon>Bacillati</taxon>
        <taxon>Actinomycetota</taxon>
        <taxon>Actinomycetes</taxon>
        <taxon>Micromonosporales</taxon>
        <taxon>Micromonosporaceae</taxon>
        <taxon>Micromonospora</taxon>
    </lineage>
</organism>
<feature type="compositionally biased region" description="Polar residues" evidence="2">
    <location>
        <begin position="715"/>
        <end position="724"/>
    </location>
</feature>
<dbReference type="InterPro" id="IPR036457">
    <property type="entry name" value="PPM-type-like_dom_sf"/>
</dbReference>
<dbReference type="Pfam" id="PF07228">
    <property type="entry name" value="SpoIIE"/>
    <property type="match status" value="1"/>
</dbReference>
<sequence>MTTTRPGGPAGPAGSGDRVSPAPRPPSSDAPLPADPRLARELLDGLAEAVVTTDHAGIVTLVNATAGGLLPELTPGTDLARCTVAALASAVRRGAETFDTEHRGRRLRGVCRRLAAGRCAWYVRDVTEEQARADALLAERSRTAFLAQAGSRLGLSLHRDQALRATATLPVPCLADAALVVHHPPPATDRPHWIRYAEGDPAPVTGIGSTELTGSVPGLAEALDGGTTEPSPCLDAEPAEPAEPAELADLAELAELLPDSFGRPGAVLISPMAGAGGPGGALILVRRAERPGFDQRDVELAREFAARAGASLAAAQLYGEQAHLARVLQHSLLPPELPPLPGLALAGGYRAAGDSLRIGGDFYDVFRTERGGMFALGDVCGRGVGAAVLTGRVRQSLQTLRLVERRPVELMRLLNRALFDAPDAARRAQFTALLLGTAEPDADGGARVRVAGGGHPAPLLVRADGTTTPVRVGGMPIGAFTTATFAEAEVRLAPGELLLAYTDGVTEARGGPTAMEMFGERRLREVLASAAGLPPSAVVDRLLQVVDDWLDGQSHDDIAMLAVDAAPGHDRPGAHGRRCRRPGGQDQAERAADGSPTAPSWGGTPLPCHGTTGGADSSWSRATRSNSRTPRSRAWRPSSLIPASTSASRRRRSRRSSASSPRASGVRCREISRRSTRPGSRSSMPAATSRSQSRLAEESSMSSRVASRRRLIPSCRSTTMTARS</sequence>
<protein>
    <submittedName>
        <fullName evidence="4">Stage II sporulation protein E (SpoIIE)</fullName>
    </submittedName>
</protein>
<feature type="compositionally biased region" description="Polar residues" evidence="2">
    <location>
        <begin position="685"/>
        <end position="694"/>
    </location>
</feature>
<dbReference type="InterPro" id="IPR001932">
    <property type="entry name" value="PPM-type_phosphatase-like_dom"/>
</dbReference>
<dbReference type="AlphaFoldDB" id="A0A1C4WBH6"/>
<keyword evidence="1" id="KW-0378">Hydrolase</keyword>
<accession>A0A1C4WBH6</accession>
<feature type="region of interest" description="Disordered" evidence="2">
    <location>
        <begin position="1"/>
        <end position="35"/>
    </location>
</feature>
<dbReference type="SMART" id="SM00331">
    <property type="entry name" value="PP2C_SIG"/>
    <property type="match status" value="1"/>
</dbReference>
<dbReference type="InterPro" id="IPR029016">
    <property type="entry name" value="GAF-like_dom_sf"/>
</dbReference>
<dbReference type="Proteomes" id="UP000198228">
    <property type="component" value="Chromosome I"/>
</dbReference>
<evidence type="ECO:0000259" key="3">
    <source>
        <dbReference type="SMART" id="SM00331"/>
    </source>
</evidence>
<feature type="domain" description="PPM-type phosphatase" evidence="3">
    <location>
        <begin position="343"/>
        <end position="565"/>
    </location>
</feature>
<feature type="region of interest" description="Disordered" evidence="2">
    <location>
        <begin position="566"/>
        <end position="724"/>
    </location>
</feature>
<dbReference type="EMBL" id="LT607410">
    <property type="protein sequence ID" value="SCE93586.1"/>
    <property type="molecule type" value="Genomic_DNA"/>
</dbReference>